<organism evidence="2 3">
    <name type="scientific">Mycolicibacterium gadium</name>
    <name type="common">Mycobacterium gadium</name>
    <dbReference type="NCBI Taxonomy" id="1794"/>
    <lineage>
        <taxon>Bacteria</taxon>
        <taxon>Bacillati</taxon>
        <taxon>Actinomycetota</taxon>
        <taxon>Actinomycetes</taxon>
        <taxon>Mycobacteriales</taxon>
        <taxon>Mycobacteriaceae</taxon>
        <taxon>Mycolicibacterium</taxon>
    </lineage>
</organism>
<dbReference type="Pfam" id="PF19457">
    <property type="entry name" value="DUF5994"/>
    <property type="match status" value="1"/>
</dbReference>
<reference evidence="2" key="1">
    <citation type="journal article" date="2023" name="Environ. Microbiol.">
        <title>The 2-methylpropene degradation pathway in Mycobacteriaceae family strains.</title>
        <authorList>
            <person name="Helbich S."/>
            <person name="Barrantes I."/>
            <person name="Dos Anjos Borges L.G."/>
            <person name="Pieper D.H."/>
            <person name="Vainshtein Y."/>
            <person name="Sohn K."/>
            <person name="Engesser K.H."/>
        </authorList>
    </citation>
    <scope>NUCLEOTIDE SEQUENCE</scope>
    <source>
        <strain evidence="2">IBE100</strain>
    </source>
</reference>
<sequence length="174" mass="19232">MRLKPARRSAGPVQGAWWPRTDQLSVELRPLLAALAPRVGPVERVIYDENSWAPESLRMDLDDRSIALEGARTTSTNQLSVIGCTGRLVLLVVPPYTDPNHAYATVMAASKPDDLSTPDELLGIGPREARDRRFAILAHQRWESEGGAVRHPRNDRSDGEVYESLEARSAQGPQ</sequence>
<name>A0ABT6GL76_MYCGU</name>
<dbReference type="InterPro" id="IPR046036">
    <property type="entry name" value="DUF5994"/>
</dbReference>
<protein>
    <submittedName>
        <fullName evidence="2">DUF5994 family protein</fullName>
    </submittedName>
</protein>
<gene>
    <name evidence="2" type="ORF">MNO81_04280</name>
</gene>
<accession>A0ABT6GL76</accession>
<feature type="region of interest" description="Disordered" evidence="1">
    <location>
        <begin position="144"/>
        <end position="174"/>
    </location>
</feature>
<evidence type="ECO:0000313" key="2">
    <source>
        <dbReference type="EMBL" id="MDG5482010.1"/>
    </source>
</evidence>
<dbReference type="EMBL" id="JAKZMO010000003">
    <property type="protein sequence ID" value="MDG5482010.1"/>
    <property type="molecule type" value="Genomic_DNA"/>
</dbReference>
<proteinExistence type="predicted"/>
<comment type="caution">
    <text evidence="2">The sequence shown here is derived from an EMBL/GenBank/DDBJ whole genome shotgun (WGS) entry which is preliminary data.</text>
</comment>
<evidence type="ECO:0000313" key="3">
    <source>
        <dbReference type="Proteomes" id="UP001154266"/>
    </source>
</evidence>
<dbReference type="Proteomes" id="UP001154266">
    <property type="component" value="Unassembled WGS sequence"/>
</dbReference>
<evidence type="ECO:0000256" key="1">
    <source>
        <dbReference type="SAM" id="MobiDB-lite"/>
    </source>
</evidence>
<keyword evidence="3" id="KW-1185">Reference proteome</keyword>